<proteinExistence type="predicted"/>
<evidence type="ECO:0000313" key="3">
    <source>
        <dbReference type="Proteomes" id="UP000009183"/>
    </source>
</evidence>
<evidence type="ECO:0000256" key="1">
    <source>
        <dbReference type="SAM" id="MobiDB-lite"/>
    </source>
</evidence>
<dbReference type="STRING" id="29760.F6I1D0"/>
<dbReference type="AlphaFoldDB" id="F6I1D0"/>
<organism evidence="2 3">
    <name type="scientific">Vitis vinifera</name>
    <name type="common">Grape</name>
    <dbReference type="NCBI Taxonomy" id="29760"/>
    <lineage>
        <taxon>Eukaryota</taxon>
        <taxon>Viridiplantae</taxon>
        <taxon>Streptophyta</taxon>
        <taxon>Embryophyta</taxon>
        <taxon>Tracheophyta</taxon>
        <taxon>Spermatophyta</taxon>
        <taxon>Magnoliopsida</taxon>
        <taxon>eudicotyledons</taxon>
        <taxon>Gunneridae</taxon>
        <taxon>Pentapetalae</taxon>
        <taxon>rosids</taxon>
        <taxon>Vitales</taxon>
        <taxon>Vitaceae</taxon>
        <taxon>Viteae</taxon>
        <taxon>Vitis</taxon>
    </lineage>
</organism>
<feature type="compositionally biased region" description="Polar residues" evidence="1">
    <location>
        <begin position="48"/>
        <end position="57"/>
    </location>
</feature>
<name>F6I1D0_VITVI</name>
<dbReference type="eggNOG" id="KOG1901">
    <property type="taxonomic scope" value="Eukaryota"/>
</dbReference>
<keyword evidence="3" id="KW-1185">Reference proteome</keyword>
<dbReference type="HOGENOM" id="CLU_1889558_0_0_1"/>
<dbReference type="EMBL" id="FN596510">
    <property type="protein sequence ID" value="CCB60747.1"/>
    <property type="molecule type" value="Genomic_DNA"/>
</dbReference>
<dbReference type="OrthoDB" id="1736681at2759"/>
<protein>
    <submittedName>
        <fullName evidence="2">Uncharacterized protein</fullName>
    </submittedName>
</protein>
<dbReference type="PaxDb" id="29760-VIT_15s0045g00290.t01"/>
<gene>
    <name evidence="2" type="ordered locus">VIT_15s0045g00290</name>
</gene>
<dbReference type="InParanoid" id="F6I1D0"/>
<feature type="region of interest" description="Disordered" evidence="1">
    <location>
        <begin position="28"/>
        <end position="57"/>
    </location>
</feature>
<evidence type="ECO:0000313" key="2">
    <source>
        <dbReference type="EMBL" id="CCB60747.1"/>
    </source>
</evidence>
<reference evidence="3" key="1">
    <citation type="journal article" date="2007" name="Nature">
        <title>The grapevine genome sequence suggests ancestral hexaploidization in major angiosperm phyla.</title>
        <authorList>
            <consortium name="The French-Italian Public Consortium for Grapevine Genome Characterization."/>
            <person name="Jaillon O."/>
            <person name="Aury J.-M."/>
            <person name="Noel B."/>
            <person name="Policriti A."/>
            <person name="Clepet C."/>
            <person name="Casagrande A."/>
            <person name="Choisne N."/>
            <person name="Aubourg S."/>
            <person name="Vitulo N."/>
            <person name="Jubin C."/>
            <person name="Vezzi A."/>
            <person name="Legeai F."/>
            <person name="Hugueney P."/>
            <person name="Dasilva C."/>
            <person name="Horner D."/>
            <person name="Mica E."/>
            <person name="Jublot D."/>
            <person name="Poulain J."/>
            <person name="Bruyere C."/>
            <person name="Billault A."/>
            <person name="Segurens B."/>
            <person name="Gouyvenoux M."/>
            <person name="Ugarte E."/>
            <person name="Cattonaro F."/>
            <person name="Anthouard V."/>
            <person name="Vico V."/>
            <person name="Del Fabbro C."/>
            <person name="Alaux M."/>
            <person name="Di Gaspero G."/>
            <person name="Dumas V."/>
            <person name="Felice N."/>
            <person name="Paillard S."/>
            <person name="Juman I."/>
            <person name="Moroldo M."/>
            <person name="Scalabrin S."/>
            <person name="Canaguier A."/>
            <person name="Le Clainche I."/>
            <person name="Malacrida G."/>
            <person name="Durand E."/>
            <person name="Pesole G."/>
            <person name="Laucou V."/>
            <person name="Chatelet P."/>
            <person name="Merdinoglu D."/>
            <person name="Delledonne M."/>
            <person name="Pezzotti M."/>
            <person name="Lecharny A."/>
            <person name="Scarpelli C."/>
            <person name="Artiguenave F."/>
            <person name="Pe M.E."/>
            <person name="Valle G."/>
            <person name="Morgante M."/>
            <person name="Caboche M."/>
            <person name="Adam-Blondon A.-F."/>
            <person name="Weissenbach J."/>
            <person name="Quetier F."/>
            <person name="Wincker P."/>
        </authorList>
    </citation>
    <scope>NUCLEOTIDE SEQUENCE [LARGE SCALE GENOMIC DNA]</scope>
    <source>
        <strain evidence="3">cv. Pinot noir / PN40024</strain>
    </source>
</reference>
<dbReference type="Proteomes" id="UP000009183">
    <property type="component" value="Chromosome 15"/>
</dbReference>
<accession>F6I1D0</accession>
<sequence length="135" mass="14970">MAIVAASADQATELLQKLSLDSQTKTLEIPEPTKKPSGNQFGVVDGSDATNGQNQSYERSVTPLLQEFMDPSVCYVPNGYSSYYYGGYDGTTNEWEDYSRYMNPEGVEMSAGFMGIMAHSYTTMDMDMHLIAHIH</sequence>